<evidence type="ECO:0000313" key="15">
    <source>
        <dbReference type="RefSeq" id="XP_003489955.2"/>
    </source>
</evidence>
<evidence type="ECO:0000256" key="5">
    <source>
        <dbReference type="ARBA" id="ARBA00023212"/>
    </source>
</evidence>
<dbReference type="Proteomes" id="UP000515180">
    <property type="component" value="Unplaced"/>
</dbReference>
<dbReference type="SUPFAM" id="SSF50998">
    <property type="entry name" value="Quinoprotein alcohol dehydrogenase-like"/>
    <property type="match status" value="1"/>
</dbReference>
<evidence type="ECO:0000256" key="6">
    <source>
        <dbReference type="ARBA" id="ARBA00023273"/>
    </source>
</evidence>
<keyword evidence="14" id="KW-1185">Reference proteome</keyword>
<organism evidence="14 15">
    <name type="scientific">Bombus impatiens</name>
    <name type="common">Bumblebee</name>
    <dbReference type="NCBI Taxonomy" id="132113"/>
    <lineage>
        <taxon>Eukaryota</taxon>
        <taxon>Metazoa</taxon>
        <taxon>Ecdysozoa</taxon>
        <taxon>Arthropoda</taxon>
        <taxon>Hexapoda</taxon>
        <taxon>Insecta</taxon>
        <taxon>Pterygota</taxon>
        <taxon>Neoptera</taxon>
        <taxon>Endopterygota</taxon>
        <taxon>Hymenoptera</taxon>
        <taxon>Apocrita</taxon>
        <taxon>Aculeata</taxon>
        <taxon>Apoidea</taxon>
        <taxon>Anthophila</taxon>
        <taxon>Apidae</taxon>
        <taxon>Bombus</taxon>
        <taxon>Pyrobombus</taxon>
    </lineage>
</organism>
<keyword evidence="3 7" id="KW-0963">Cytoplasm</keyword>
<dbReference type="InterPro" id="IPR016616">
    <property type="entry name" value="Bardet-Biedl_syndrome_2_prot"/>
</dbReference>
<keyword evidence="8" id="KW-0175">Coiled coil</keyword>
<name>A0A6P3DYV9_BOMIM</name>
<dbReference type="GO" id="GO:0016020">
    <property type="term" value="C:membrane"/>
    <property type="evidence" value="ECO:0007669"/>
    <property type="project" value="TreeGrafter"/>
</dbReference>
<evidence type="ECO:0000256" key="1">
    <source>
        <dbReference type="ARBA" id="ARBA00004138"/>
    </source>
</evidence>
<feature type="domain" description="Ciliary BBSome complex subunit 2 middle region" evidence="11">
    <location>
        <begin position="211"/>
        <end position="318"/>
    </location>
</feature>
<comment type="subcellular location">
    <subcellularLocation>
        <location evidence="1">Cell projection</location>
        <location evidence="1">Cilium</location>
    </subcellularLocation>
    <subcellularLocation>
        <location evidence="2">Cytoplasm</location>
        <location evidence="2">Cytoskeleton</location>
    </subcellularLocation>
</comment>
<feature type="domain" description="BBS2 hairpin" evidence="13">
    <location>
        <begin position="612"/>
        <end position="709"/>
    </location>
</feature>
<evidence type="ECO:0000259" key="13">
    <source>
        <dbReference type="Pfam" id="PF23353"/>
    </source>
</evidence>
<dbReference type="KEGG" id="bim:100746856"/>
<gene>
    <name evidence="15" type="primary">LOC100746856</name>
</gene>
<keyword evidence="5 7" id="KW-0206">Cytoskeleton</keyword>
<feature type="domain" description="Ciliary BBSome complex subunit 2 N-terminal" evidence="9">
    <location>
        <begin position="64"/>
        <end position="172"/>
    </location>
</feature>
<feature type="domain" description="BBS2 platform" evidence="12">
    <location>
        <begin position="516"/>
        <end position="599"/>
    </location>
</feature>
<keyword evidence="4 7" id="KW-0969">Cilium</keyword>
<evidence type="ECO:0000256" key="3">
    <source>
        <dbReference type="ARBA" id="ARBA00022490"/>
    </source>
</evidence>
<dbReference type="AlphaFoldDB" id="A0A6P3DYV9"/>
<dbReference type="Pfam" id="PF14781">
    <property type="entry name" value="BBS2_N"/>
    <property type="match status" value="1"/>
</dbReference>
<dbReference type="PANTHER" id="PTHR32465">
    <property type="entry name" value="BARDET-BIEDL SYNDROME 2 PROTEIN"/>
    <property type="match status" value="1"/>
</dbReference>
<evidence type="ECO:0000313" key="14">
    <source>
        <dbReference type="Proteomes" id="UP000515180"/>
    </source>
</evidence>
<accession>A0A6P3DYV9</accession>
<dbReference type="Gene3D" id="2.130.10.10">
    <property type="entry name" value="YVTN repeat-like/Quinoprotein amine dehydrogenase"/>
    <property type="match status" value="1"/>
</dbReference>
<dbReference type="GO" id="GO:0036064">
    <property type="term" value="C:ciliary basal body"/>
    <property type="evidence" value="ECO:0007669"/>
    <property type="project" value="TreeGrafter"/>
</dbReference>
<evidence type="ECO:0000259" key="10">
    <source>
        <dbReference type="Pfam" id="PF14782"/>
    </source>
</evidence>
<dbReference type="GeneID" id="100746856"/>
<dbReference type="InterPro" id="IPR011047">
    <property type="entry name" value="Quinoprotein_ADH-like_sf"/>
</dbReference>
<reference evidence="15" key="1">
    <citation type="submission" date="2025-08" db="UniProtKB">
        <authorList>
            <consortium name="RefSeq"/>
        </authorList>
    </citation>
    <scope>IDENTIFICATION</scope>
</reference>
<dbReference type="RefSeq" id="XP_003489955.2">
    <property type="nucleotide sequence ID" value="XM_003489907.4"/>
</dbReference>
<dbReference type="InterPro" id="IPR055380">
    <property type="entry name" value="BBS2_hp_dom"/>
</dbReference>
<evidence type="ECO:0000259" key="11">
    <source>
        <dbReference type="Pfam" id="PF14783"/>
    </source>
</evidence>
<protein>
    <recommendedName>
        <fullName evidence="7">Bardet-Biedl syndrome 2 protein homolog</fullName>
    </recommendedName>
</protein>
<dbReference type="Pfam" id="PF14782">
    <property type="entry name" value="BBS2_GAE"/>
    <property type="match status" value="1"/>
</dbReference>
<evidence type="ECO:0000256" key="8">
    <source>
        <dbReference type="SAM" id="Coils"/>
    </source>
</evidence>
<dbReference type="InterPro" id="IPR029429">
    <property type="entry name" value="BBS2_Mid"/>
</dbReference>
<dbReference type="Pfam" id="PF14783">
    <property type="entry name" value="BBS2_Mid"/>
    <property type="match status" value="1"/>
</dbReference>
<keyword evidence="6 7" id="KW-0966">Cell projection</keyword>
<dbReference type="Pfam" id="PF23350">
    <property type="entry name" value="BBS2_pf"/>
    <property type="match status" value="1"/>
</dbReference>
<dbReference type="GO" id="GO:0034464">
    <property type="term" value="C:BBSome"/>
    <property type="evidence" value="ECO:0007669"/>
    <property type="project" value="UniProtKB-UniRule"/>
</dbReference>
<dbReference type="InterPro" id="IPR029333">
    <property type="entry name" value="BBS2_GAE_dom"/>
</dbReference>
<evidence type="ECO:0000256" key="7">
    <source>
        <dbReference type="PIRNR" id="PIRNR013684"/>
    </source>
</evidence>
<dbReference type="Pfam" id="PF23353">
    <property type="entry name" value="BBS2_hp"/>
    <property type="match status" value="1"/>
</dbReference>
<dbReference type="InterPro" id="IPR055379">
    <property type="entry name" value="BBS2_pf_dom"/>
</dbReference>
<dbReference type="GO" id="GO:0031514">
    <property type="term" value="C:motile cilium"/>
    <property type="evidence" value="ECO:0007669"/>
    <property type="project" value="TreeGrafter"/>
</dbReference>
<dbReference type="OrthoDB" id="2120021at2759"/>
<proteinExistence type="predicted"/>
<evidence type="ECO:0000256" key="2">
    <source>
        <dbReference type="ARBA" id="ARBA00004245"/>
    </source>
</evidence>
<dbReference type="PANTHER" id="PTHR32465:SF0">
    <property type="entry name" value="BARDET-BIEDL SYNDROME 2 PROTEIN"/>
    <property type="match status" value="1"/>
</dbReference>
<dbReference type="PIRSF" id="PIRSF013684">
    <property type="entry name" value="BBS2"/>
    <property type="match status" value="1"/>
</dbReference>
<dbReference type="InterPro" id="IPR015943">
    <property type="entry name" value="WD40/YVTN_repeat-like_dom_sf"/>
</dbReference>
<evidence type="ECO:0000259" key="9">
    <source>
        <dbReference type="Pfam" id="PF14781"/>
    </source>
</evidence>
<sequence>MYSLLYQVMFRQVRQGKINNLPPNEQGHKLLPLCIRICVATQADLKMAAFSLNIQKHVEPGLVTSGKFDGSHACLAAATYGGNILVHSPHRQPQITDQDHEQSDRKVSWSGELAELQIGTEITALCTGRLSDDERDILLIGTASHILAYHIEDNSDAFYKEMSDGARCIIVGKLSWLPNQVAIVGGNSSITVLDSQGTEIFWTVLGGIVTSLAVFDFDGDDENELVIGTRDFEIKVYKKDSLLWEAKETASITTLTGLPNRRFVYSVGNGTLGVYETTQRLWRVKSKHRVVVTRSFDLNGDGAPEVITGWNNGKVDARSSNNGEVIFKIQLSAGIAGIVEADYRRIGKSDLVVVSSIGEVRGYGSGSAMDTPEPGEAMRDLLAKRQILQMELRQRAASVPNMFHGTKLAVSLMTCNGAARVALASGPGLFMYCAIVFTEGVFEGETLVVHPSRPRGELEIELRPPKNAPVDMHVKVCVGPAAADLLQVFEMTRQLPRFCMYQIIERPAQIAEDFAKNSVTAEFAERPQRIALWLNQSLILPEEFEIQEDKPNNGGIEMWLRGMRDNKIHCFMSDATGKVTVQTEDSTFAGDIIQSLALYLGLRELSSEVSFPAEEKKMLDALEHVKELKEIDTRLQAEAANETVLLKNIIIRLEDARILENIDEMRKRLVQLKNVNVDLIREHEIRMKSYRELTANLKELNLGVQRAARLRVGKSASNTIARCRAAIQDENPKALTMAIRHG</sequence>
<feature type="coiled-coil region" evidence="8">
    <location>
        <begin position="662"/>
        <end position="710"/>
    </location>
</feature>
<feature type="domain" description="BBS2 GAE" evidence="10">
    <location>
        <begin position="420"/>
        <end position="498"/>
    </location>
</feature>
<dbReference type="GO" id="GO:1905515">
    <property type="term" value="P:non-motile cilium assembly"/>
    <property type="evidence" value="ECO:0007669"/>
    <property type="project" value="InterPro"/>
</dbReference>
<dbReference type="GO" id="GO:0043005">
    <property type="term" value="C:neuron projection"/>
    <property type="evidence" value="ECO:0007669"/>
    <property type="project" value="TreeGrafter"/>
</dbReference>
<evidence type="ECO:0000259" key="12">
    <source>
        <dbReference type="Pfam" id="PF23350"/>
    </source>
</evidence>
<dbReference type="InterPro" id="IPR029430">
    <property type="entry name" value="BBS2_N"/>
</dbReference>
<evidence type="ECO:0000256" key="4">
    <source>
        <dbReference type="ARBA" id="ARBA00023069"/>
    </source>
</evidence>